<evidence type="ECO:0000256" key="4">
    <source>
        <dbReference type="ARBA" id="ARBA00022434"/>
    </source>
</evidence>
<evidence type="ECO:0000313" key="15">
    <source>
        <dbReference type="Proteomes" id="UP001600064"/>
    </source>
</evidence>
<dbReference type="Pfam" id="PF01491">
    <property type="entry name" value="Frataxin_Cyay"/>
    <property type="match status" value="1"/>
</dbReference>
<evidence type="ECO:0000256" key="13">
    <source>
        <dbReference type="SAM" id="MobiDB-lite"/>
    </source>
</evidence>
<accession>A0ABR4D6X4</accession>
<sequence length="209" mass="22768">MTPSISKLTRVAARGLHSARAARAARPGVIAPAALHPLPRPAQPGCHAAAPRRCLSQSAVSRGITPDNKPSKQAVETPVTRTPAALTTNEYHAVANDYLDRLLSRLEELQDTREDIDVEFSDGVLTLRLGPDVGTYVINKQPPSKQIWWSSPVSGPKRYDYVVLGESQYEKQDTAVGDWVYLRDGSTLNDIILEEIGVDLTSNDSELGN</sequence>
<evidence type="ECO:0000256" key="9">
    <source>
        <dbReference type="ARBA" id="ARBA00023004"/>
    </source>
</evidence>
<dbReference type="GeneID" id="98128293"/>
<dbReference type="Gene3D" id="3.30.920.10">
    <property type="entry name" value="Frataxin/CyaY"/>
    <property type="match status" value="1"/>
</dbReference>
<evidence type="ECO:0000256" key="10">
    <source>
        <dbReference type="ARBA" id="ARBA00023065"/>
    </source>
</evidence>
<dbReference type="PROSITE" id="PS50810">
    <property type="entry name" value="FRATAXIN_2"/>
    <property type="match status" value="1"/>
</dbReference>
<dbReference type="PRINTS" id="PR00904">
    <property type="entry name" value="FRATAXIN"/>
</dbReference>
<evidence type="ECO:0000256" key="3">
    <source>
        <dbReference type="ARBA" id="ARBA00013107"/>
    </source>
</evidence>
<dbReference type="InterPro" id="IPR002908">
    <property type="entry name" value="Frataxin/CyaY"/>
</dbReference>
<keyword evidence="15" id="KW-1185">Reference proteome</keyword>
<evidence type="ECO:0000256" key="2">
    <source>
        <dbReference type="ARBA" id="ARBA00008183"/>
    </source>
</evidence>
<organism evidence="14 15">
    <name type="scientific">Remersonia thermophila</name>
    <dbReference type="NCBI Taxonomy" id="72144"/>
    <lineage>
        <taxon>Eukaryota</taxon>
        <taxon>Fungi</taxon>
        <taxon>Dikarya</taxon>
        <taxon>Ascomycota</taxon>
        <taxon>Pezizomycotina</taxon>
        <taxon>Sordariomycetes</taxon>
        <taxon>Sordariomycetidae</taxon>
        <taxon>Sordariales</taxon>
        <taxon>Sordariales incertae sedis</taxon>
        <taxon>Remersonia</taxon>
    </lineage>
</organism>
<evidence type="ECO:0000256" key="6">
    <source>
        <dbReference type="ARBA" id="ARBA00022496"/>
    </source>
</evidence>
<comment type="similarity">
    <text evidence="2">Belongs to the frataxin family.</text>
</comment>
<dbReference type="PANTHER" id="PTHR16821">
    <property type="entry name" value="FRATAXIN"/>
    <property type="match status" value="1"/>
</dbReference>
<keyword evidence="7" id="KW-0809">Transit peptide</keyword>
<evidence type="ECO:0000256" key="12">
    <source>
        <dbReference type="ARBA" id="ARBA00047990"/>
    </source>
</evidence>
<reference evidence="14 15" key="1">
    <citation type="journal article" date="2024" name="Commun. Biol.">
        <title>Comparative genomic analysis of thermophilic fungi reveals convergent evolutionary adaptations and gene losses.</title>
        <authorList>
            <person name="Steindorff A.S."/>
            <person name="Aguilar-Pontes M.V."/>
            <person name="Robinson A.J."/>
            <person name="Andreopoulos B."/>
            <person name="LaButti K."/>
            <person name="Kuo A."/>
            <person name="Mondo S."/>
            <person name="Riley R."/>
            <person name="Otillar R."/>
            <person name="Haridas S."/>
            <person name="Lipzen A."/>
            <person name="Grimwood J."/>
            <person name="Schmutz J."/>
            <person name="Clum A."/>
            <person name="Reid I.D."/>
            <person name="Moisan M.C."/>
            <person name="Butler G."/>
            <person name="Nguyen T.T.M."/>
            <person name="Dewar K."/>
            <person name="Conant G."/>
            <person name="Drula E."/>
            <person name="Henrissat B."/>
            <person name="Hansel C."/>
            <person name="Singer S."/>
            <person name="Hutchinson M.I."/>
            <person name="de Vries R.P."/>
            <person name="Natvig D.O."/>
            <person name="Powell A.J."/>
            <person name="Tsang A."/>
            <person name="Grigoriev I.V."/>
        </authorList>
    </citation>
    <scope>NUCLEOTIDE SEQUENCE [LARGE SCALE GENOMIC DNA]</scope>
    <source>
        <strain evidence="14 15">ATCC 22073</strain>
    </source>
</reference>
<protein>
    <recommendedName>
        <fullName evidence="3">ferroxidase</fullName>
        <ecNumber evidence="3">1.16.3.1</ecNumber>
    </recommendedName>
</protein>
<dbReference type="NCBIfam" id="TIGR03422">
    <property type="entry name" value="mito_frataxin"/>
    <property type="match status" value="1"/>
</dbReference>
<dbReference type="Proteomes" id="UP001600064">
    <property type="component" value="Unassembled WGS sequence"/>
</dbReference>
<dbReference type="RefSeq" id="XP_070864516.1">
    <property type="nucleotide sequence ID" value="XM_071013649.1"/>
</dbReference>
<keyword evidence="11" id="KW-0496">Mitochondrion</keyword>
<dbReference type="PANTHER" id="PTHR16821:SF2">
    <property type="entry name" value="FRATAXIN, MITOCHONDRIAL"/>
    <property type="match status" value="1"/>
</dbReference>
<dbReference type="InterPro" id="IPR020895">
    <property type="entry name" value="Frataxin_CS"/>
</dbReference>
<keyword evidence="5" id="KW-0813">Transport</keyword>
<keyword evidence="6" id="KW-0410">Iron transport</keyword>
<feature type="region of interest" description="Disordered" evidence="13">
    <location>
        <begin position="59"/>
        <end position="79"/>
    </location>
</feature>
<evidence type="ECO:0000256" key="8">
    <source>
        <dbReference type="ARBA" id="ARBA00023002"/>
    </source>
</evidence>
<gene>
    <name evidence="14" type="ORF">VTJ83DRAFT_6889</name>
</gene>
<dbReference type="NCBIfam" id="TIGR03421">
    <property type="entry name" value="FeS_CyaY"/>
    <property type="match status" value="1"/>
</dbReference>
<dbReference type="PROSITE" id="PS01344">
    <property type="entry name" value="FRATAXIN_1"/>
    <property type="match status" value="1"/>
</dbReference>
<dbReference type="InterPro" id="IPR036524">
    <property type="entry name" value="Frataxin/CyaY_sf"/>
</dbReference>
<comment type="subcellular location">
    <subcellularLocation>
        <location evidence="1">Mitochondrion</location>
    </subcellularLocation>
</comment>
<name>A0ABR4D6X4_9PEZI</name>
<dbReference type="EC" id="1.16.3.1" evidence="3"/>
<dbReference type="SUPFAM" id="SSF55387">
    <property type="entry name" value="Frataxin/Nqo15-like"/>
    <property type="match status" value="1"/>
</dbReference>
<comment type="catalytic activity">
    <reaction evidence="12">
        <text>4 Fe(2+) + O2 + 4 H(+) = 4 Fe(3+) + 2 H2O</text>
        <dbReference type="Rhea" id="RHEA:11148"/>
        <dbReference type="ChEBI" id="CHEBI:15377"/>
        <dbReference type="ChEBI" id="CHEBI:15378"/>
        <dbReference type="ChEBI" id="CHEBI:15379"/>
        <dbReference type="ChEBI" id="CHEBI:29033"/>
        <dbReference type="ChEBI" id="CHEBI:29034"/>
        <dbReference type="EC" id="1.16.3.1"/>
    </reaction>
</comment>
<comment type="caution">
    <text evidence="14">The sequence shown here is derived from an EMBL/GenBank/DDBJ whole genome shotgun (WGS) entry which is preliminary data.</text>
</comment>
<dbReference type="InterPro" id="IPR017789">
    <property type="entry name" value="Frataxin"/>
</dbReference>
<evidence type="ECO:0000256" key="1">
    <source>
        <dbReference type="ARBA" id="ARBA00004173"/>
    </source>
</evidence>
<keyword evidence="10" id="KW-0406">Ion transport</keyword>
<evidence type="ECO:0000313" key="14">
    <source>
        <dbReference type="EMBL" id="KAL2265789.1"/>
    </source>
</evidence>
<keyword evidence="4" id="KW-0409">Iron storage</keyword>
<dbReference type="SMART" id="SM01219">
    <property type="entry name" value="Frataxin_Cyay"/>
    <property type="match status" value="1"/>
</dbReference>
<evidence type="ECO:0000256" key="7">
    <source>
        <dbReference type="ARBA" id="ARBA00022946"/>
    </source>
</evidence>
<keyword evidence="9" id="KW-0408">Iron</keyword>
<dbReference type="EMBL" id="JAZGUE010000006">
    <property type="protein sequence ID" value="KAL2265789.1"/>
    <property type="molecule type" value="Genomic_DNA"/>
</dbReference>
<keyword evidence="8" id="KW-0560">Oxidoreductase</keyword>
<evidence type="ECO:0000256" key="5">
    <source>
        <dbReference type="ARBA" id="ARBA00022448"/>
    </source>
</evidence>
<evidence type="ECO:0000256" key="11">
    <source>
        <dbReference type="ARBA" id="ARBA00023128"/>
    </source>
</evidence>
<proteinExistence type="inferred from homology"/>